<name>A0A6N8L4V3_9SPHI</name>
<evidence type="ECO:0000313" key="3">
    <source>
        <dbReference type="Proteomes" id="UP000435036"/>
    </source>
</evidence>
<gene>
    <name evidence="2" type="ORF">GQF63_19140</name>
</gene>
<dbReference type="Proteomes" id="UP000435036">
    <property type="component" value="Unassembled WGS sequence"/>
</dbReference>
<feature type="transmembrane region" description="Helical" evidence="1">
    <location>
        <begin position="138"/>
        <end position="158"/>
    </location>
</feature>
<accession>A0A6N8L4V3</accession>
<evidence type="ECO:0000313" key="2">
    <source>
        <dbReference type="EMBL" id="MVZ64144.1"/>
    </source>
</evidence>
<reference evidence="2 3" key="1">
    <citation type="submission" date="2019-12" db="EMBL/GenBank/DDBJ databases">
        <authorList>
            <person name="Dong K."/>
        </authorList>
    </citation>
    <scope>NUCLEOTIDE SEQUENCE [LARGE SCALE GENOMIC DNA]</scope>
    <source>
        <strain evidence="2 3">JCM 31225</strain>
    </source>
</reference>
<proteinExistence type="predicted"/>
<feature type="transmembrane region" description="Helical" evidence="1">
    <location>
        <begin position="96"/>
        <end position="117"/>
    </location>
</feature>
<comment type="caution">
    <text evidence="2">The sequence shown here is derived from an EMBL/GenBank/DDBJ whole genome shotgun (WGS) entry which is preliminary data.</text>
</comment>
<evidence type="ECO:0000256" key="1">
    <source>
        <dbReference type="SAM" id="Phobius"/>
    </source>
</evidence>
<dbReference type="AlphaFoldDB" id="A0A6N8L4V3"/>
<organism evidence="2 3">
    <name type="scientific">Sphingobacterium humi</name>
    <dbReference type="NCBI Taxonomy" id="1796905"/>
    <lineage>
        <taxon>Bacteria</taxon>
        <taxon>Pseudomonadati</taxon>
        <taxon>Bacteroidota</taxon>
        <taxon>Sphingobacteriia</taxon>
        <taxon>Sphingobacteriales</taxon>
        <taxon>Sphingobacteriaceae</taxon>
        <taxon>Sphingobacterium</taxon>
    </lineage>
</organism>
<keyword evidence="3" id="KW-1185">Reference proteome</keyword>
<sequence length="175" mass="20205">MKRYDWLYIGIKILGLSLFTPIFQRTSEISFFLFLSQSDLDARSPVLVMVPYIFQFLMHVFFLFIFLFRTEKVLAIIGVKPSEQVDAAPAPDKKQFLMICMQLLAIYFLVQALPDLIRNIWSKVQAVQHNQEIIFQQNIDLITPLLSVILAAILLFNAKDLATYLLKKDNQTNSA</sequence>
<dbReference type="RefSeq" id="WP_160370861.1">
    <property type="nucleotide sequence ID" value="NZ_WSQA01000023.1"/>
</dbReference>
<keyword evidence="1" id="KW-0812">Transmembrane</keyword>
<keyword evidence="1" id="KW-1133">Transmembrane helix</keyword>
<dbReference type="EMBL" id="WSQA01000023">
    <property type="protein sequence ID" value="MVZ64144.1"/>
    <property type="molecule type" value="Genomic_DNA"/>
</dbReference>
<protein>
    <recommendedName>
        <fullName evidence="4">DUF2975 domain-containing protein</fullName>
    </recommendedName>
</protein>
<feature type="transmembrane region" description="Helical" evidence="1">
    <location>
        <begin position="44"/>
        <end position="68"/>
    </location>
</feature>
<feature type="transmembrane region" description="Helical" evidence="1">
    <location>
        <begin position="6"/>
        <end position="23"/>
    </location>
</feature>
<evidence type="ECO:0008006" key="4">
    <source>
        <dbReference type="Google" id="ProtNLM"/>
    </source>
</evidence>
<keyword evidence="1" id="KW-0472">Membrane</keyword>